<proteinExistence type="predicted"/>
<dbReference type="EMBL" id="SOQX01000002">
    <property type="protein sequence ID" value="TDY02594.1"/>
    <property type="molecule type" value="Genomic_DNA"/>
</dbReference>
<protein>
    <submittedName>
        <fullName evidence="1">Uncharacterized protein</fullName>
    </submittedName>
</protein>
<name>A0A4R8IQK9_9GAMM</name>
<accession>A0A4R8IQK9</accession>
<sequence length="152" mass="17676">MMSQQSPTYLEEFRGSFTSMLRWPQLEQLWQTLREQEKAWYIYAVGEPPPEQPANARELDTFITEIDKLLRTEHDEDYCGIVYADKRDDPSFIKIYDPNNLGVSCGFSTNPPLPGWVLSLSKPVDLKAAMPPPGNRRRWWQTLFKPRQNPAS</sequence>
<comment type="caution">
    <text evidence="1">The sequence shown here is derived from an EMBL/GenBank/DDBJ whole genome shotgun (WGS) entry which is preliminary data.</text>
</comment>
<organism evidence="1 2">
    <name type="scientific">Thiohalophilus thiocyanatoxydans</name>
    <dbReference type="NCBI Taxonomy" id="381308"/>
    <lineage>
        <taxon>Bacteria</taxon>
        <taxon>Pseudomonadati</taxon>
        <taxon>Pseudomonadota</taxon>
        <taxon>Gammaproteobacteria</taxon>
        <taxon>Thiohalomonadales</taxon>
        <taxon>Thiohalophilaceae</taxon>
        <taxon>Thiohalophilus</taxon>
    </lineage>
</organism>
<reference evidence="1 2" key="1">
    <citation type="submission" date="2019-03" db="EMBL/GenBank/DDBJ databases">
        <title>Genomic Encyclopedia of Type Strains, Phase IV (KMG-IV): sequencing the most valuable type-strain genomes for metagenomic binning, comparative biology and taxonomic classification.</title>
        <authorList>
            <person name="Goeker M."/>
        </authorList>
    </citation>
    <scope>NUCLEOTIDE SEQUENCE [LARGE SCALE GENOMIC DNA]</scope>
    <source>
        <strain evidence="1 2">DSM 16326</strain>
    </source>
</reference>
<dbReference type="AlphaFoldDB" id="A0A4R8IQK9"/>
<evidence type="ECO:0000313" key="1">
    <source>
        <dbReference type="EMBL" id="TDY02594.1"/>
    </source>
</evidence>
<gene>
    <name evidence="1" type="ORF">EDC23_0969</name>
</gene>
<dbReference type="OrthoDB" id="9786540at2"/>
<dbReference type="Proteomes" id="UP000294914">
    <property type="component" value="Unassembled WGS sequence"/>
</dbReference>
<evidence type="ECO:0000313" key="2">
    <source>
        <dbReference type="Proteomes" id="UP000294914"/>
    </source>
</evidence>
<keyword evidence="2" id="KW-1185">Reference proteome</keyword>